<evidence type="ECO:0000256" key="2">
    <source>
        <dbReference type="ARBA" id="ARBA00038334"/>
    </source>
</evidence>
<dbReference type="InterPro" id="IPR000073">
    <property type="entry name" value="AB_hydrolase_1"/>
</dbReference>
<reference evidence="5 6" key="2">
    <citation type="submission" date="2019-11" db="EMBL/GenBank/DDBJ databases">
        <title>A de novo genome assembly of a pear dwarfing rootstock.</title>
        <authorList>
            <person name="Wang F."/>
            <person name="Wang J."/>
            <person name="Li S."/>
            <person name="Zhang Y."/>
            <person name="Fang M."/>
            <person name="Ma L."/>
            <person name="Zhao Y."/>
            <person name="Jiang S."/>
        </authorList>
    </citation>
    <scope>NUCLEOTIDE SEQUENCE [LARGE SCALE GENOMIC DNA]</scope>
    <source>
        <strain evidence="5">S2</strain>
        <tissue evidence="5">Leaf</tissue>
    </source>
</reference>
<feature type="region of interest" description="Disordered" evidence="3">
    <location>
        <begin position="1"/>
        <end position="36"/>
    </location>
</feature>
<evidence type="ECO:0000313" key="5">
    <source>
        <dbReference type="EMBL" id="KAB2609748.1"/>
    </source>
</evidence>
<dbReference type="PRINTS" id="PR00412">
    <property type="entry name" value="EPOXHYDRLASE"/>
</dbReference>
<proteinExistence type="inferred from homology"/>
<dbReference type="PANTHER" id="PTHR43329">
    <property type="entry name" value="EPOXIDE HYDROLASE"/>
    <property type="match status" value="1"/>
</dbReference>
<comment type="similarity">
    <text evidence="2">Belongs to the AB hydrolase superfamily. Epoxide hydrolase family.</text>
</comment>
<organism evidence="5 6">
    <name type="scientific">Pyrus ussuriensis x Pyrus communis</name>
    <dbReference type="NCBI Taxonomy" id="2448454"/>
    <lineage>
        <taxon>Eukaryota</taxon>
        <taxon>Viridiplantae</taxon>
        <taxon>Streptophyta</taxon>
        <taxon>Embryophyta</taxon>
        <taxon>Tracheophyta</taxon>
        <taxon>Spermatophyta</taxon>
        <taxon>Magnoliopsida</taxon>
        <taxon>eudicotyledons</taxon>
        <taxon>Gunneridae</taxon>
        <taxon>Pentapetalae</taxon>
        <taxon>rosids</taxon>
        <taxon>fabids</taxon>
        <taxon>Rosales</taxon>
        <taxon>Rosaceae</taxon>
        <taxon>Amygdaloideae</taxon>
        <taxon>Maleae</taxon>
        <taxon>Pyrus</taxon>
    </lineage>
</organism>
<sequence length="302" mass="33515">MAVRDDNTLKLSPLGASDRSSESFSGSHGTDSAQTCAGERTKASPCRNRNCICAGPKVLLFLHGFPEIWYTWRHQIVAVADKGHRAIAIDFRGFGLSEQPAESEKAIFKDLVDDVVGLLDSLSINKVVLVGKDFGALPAYLIPALHPYRFDVKTVIRNIYILFSGSELQVAAPDQEIMDLVDPATPLPPWFSEDDLAVYASLYEKSGFRYAIQITYQSTTKVVDYGLSRDPKVPAPSLLIMGEKDYILKFPGMEDYIRAGAVKHFVPDLDIAYIAEGGHFVHKQFPDQVNQFMISFLEKHGI</sequence>
<dbReference type="EMBL" id="SMOL01000520">
    <property type="protein sequence ID" value="KAB2609748.1"/>
    <property type="molecule type" value="Genomic_DNA"/>
</dbReference>
<evidence type="ECO:0000256" key="3">
    <source>
        <dbReference type="SAM" id="MobiDB-lite"/>
    </source>
</evidence>
<evidence type="ECO:0000259" key="4">
    <source>
        <dbReference type="Pfam" id="PF00561"/>
    </source>
</evidence>
<dbReference type="AlphaFoldDB" id="A0A5N5G371"/>
<dbReference type="InterPro" id="IPR029058">
    <property type="entry name" value="AB_hydrolase_fold"/>
</dbReference>
<dbReference type="SUPFAM" id="SSF53474">
    <property type="entry name" value="alpha/beta-Hydrolases"/>
    <property type="match status" value="1"/>
</dbReference>
<dbReference type="InterPro" id="IPR000639">
    <property type="entry name" value="Epox_hydrolase-like"/>
</dbReference>
<dbReference type="OrthoDB" id="7130006at2759"/>
<gene>
    <name evidence="5" type="ORF">D8674_041729</name>
</gene>
<evidence type="ECO:0000313" key="6">
    <source>
        <dbReference type="Proteomes" id="UP000327157"/>
    </source>
</evidence>
<protein>
    <submittedName>
        <fullName evidence="5">Bifunctional epoxide hydrolase 2-like</fullName>
    </submittedName>
</protein>
<feature type="domain" description="AB hydrolase-1" evidence="4">
    <location>
        <begin position="58"/>
        <end position="150"/>
    </location>
</feature>
<accession>A0A5N5G371</accession>
<dbReference type="Gene3D" id="3.40.50.1820">
    <property type="entry name" value="alpha/beta hydrolase"/>
    <property type="match status" value="2"/>
</dbReference>
<evidence type="ECO:0000256" key="1">
    <source>
        <dbReference type="ARBA" id="ARBA00022801"/>
    </source>
</evidence>
<comment type="caution">
    <text evidence="5">The sequence shown here is derived from an EMBL/GenBank/DDBJ whole genome shotgun (WGS) entry which is preliminary data.</text>
</comment>
<dbReference type="Proteomes" id="UP000327157">
    <property type="component" value="Unassembled WGS sequence"/>
</dbReference>
<dbReference type="Pfam" id="PF00561">
    <property type="entry name" value="Abhydrolase_1"/>
    <property type="match status" value="1"/>
</dbReference>
<keyword evidence="6" id="KW-1185">Reference proteome</keyword>
<keyword evidence="1 5" id="KW-0378">Hydrolase</keyword>
<dbReference type="GO" id="GO:0016787">
    <property type="term" value="F:hydrolase activity"/>
    <property type="evidence" value="ECO:0007669"/>
    <property type="project" value="UniProtKB-KW"/>
</dbReference>
<name>A0A5N5G371_9ROSA</name>
<feature type="compositionally biased region" description="Polar residues" evidence="3">
    <location>
        <begin position="22"/>
        <end position="35"/>
    </location>
</feature>
<reference evidence="5 6" key="1">
    <citation type="submission" date="2019-09" db="EMBL/GenBank/DDBJ databases">
        <authorList>
            <person name="Ou C."/>
        </authorList>
    </citation>
    <scope>NUCLEOTIDE SEQUENCE [LARGE SCALE GENOMIC DNA]</scope>
    <source>
        <strain evidence="5">S2</strain>
        <tissue evidence="5">Leaf</tissue>
    </source>
</reference>